<feature type="domain" description="ABC transporter" evidence="4">
    <location>
        <begin position="24"/>
        <end position="271"/>
    </location>
</feature>
<protein>
    <submittedName>
        <fullName evidence="5">Peptide/nickel transport system ATP-binding protein</fullName>
    </submittedName>
</protein>
<comment type="caution">
    <text evidence="5">The sequence shown here is derived from an EMBL/GenBank/DDBJ whole genome shotgun (WGS) entry which is preliminary data.</text>
</comment>
<proteinExistence type="predicted"/>
<dbReference type="InterPro" id="IPR003593">
    <property type="entry name" value="AAA+_ATPase"/>
</dbReference>
<evidence type="ECO:0000259" key="4">
    <source>
        <dbReference type="PROSITE" id="PS50893"/>
    </source>
</evidence>
<dbReference type="PANTHER" id="PTHR43776">
    <property type="entry name" value="TRANSPORT ATP-BINDING PROTEIN"/>
    <property type="match status" value="1"/>
</dbReference>
<organism evidence="5 6">
    <name type="scientific">Cellulomonas cellasea</name>
    <dbReference type="NCBI Taxonomy" id="43670"/>
    <lineage>
        <taxon>Bacteria</taxon>
        <taxon>Bacillati</taxon>
        <taxon>Actinomycetota</taxon>
        <taxon>Actinomycetes</taxon>
        <taxon>Micrococcales</taxon>
        <taxon>Cellulomonadaceae</taxon>
        <taxon>Cellulomonas</taxon>
    </lineage>
</organism>
<evidence type="ECO:0000256" key="1">
    <source>
        <dbReference type="ARBA" id="ARBA00022448"/>
    </source>
</evidence>
<dbReference type="GO" id="GO:0016887">
    <property type="term" value="F:ATP hydrolysis activity"/>
    <property type="evidence" value="ECO:0007669"/>
    <property type="project" value="InterPro"/>
</dbReference>
<dbReference type="CDD" id="cd03257">
    <property type="entry name" value="ABC_NikE_OppD_transporters"/>
    <property type="match status" value="1"/>
</dbReference>
<dbReference type="InterPro" id="IPR003439">
    <property type="entry name" value="ABC_transporter-like_ATP-bd"/>
</dbReference>
<evidence type="ECO:0000313" key="5">
    <source>
        <dbReference type="EMBL" id="MBB2923211.1"/>
    </source>
</evidence>
<dbReference type="Pfam" id="PF00005">
    <property type="entry name" value="ABC_tran"/>
    <property type="match status" value="1"/>
</dbReference>
<dbReference type="Proteomes" id="UP000518206">
    <property type="component" value="Unassembled WGS sequence"/>
</dbReference>
<dbReference type="Pfam" id="PF08352">
    <property type="entry name" value="oligo_HPY"/>
    <property type="match status" value="1"/>
</dbReference>
<keyword evidence="3 5" id="KW-0067">ATP-binding</keyword>
<dbReference type="EMBL" id="JACHVX010000003">
    <property type="protein sequence ID" value="MBB2923211.1"/>
    <property type="molecule type" value="Genomic_DNA"/>
</dbReference>
<evidence type="ECO:0000313" key="6">
    <source>
        <dbReference type="Proteomes" id="UP000518206"/>
    </source>
</evidence>
<evidence type="ECO:0000256" key="3">
    <source>
        <dbReference type="ARBA" id="ARBA00022840"/>
    </source>
</evidence>
<keyword evidence="1" id="KW-0813">Transport</keyword>
<dbReference type="AlphaFoldDB" id="A0A7W4UFG5"/>
<dbReference type="SUPFAM" id="SSF52540">
    <property type="entry name" value="P-loop containing nucleoside triphosphate hydrolases"/>
    <property type="match status" value="1"/>
</dbReference>
<reference evidence="5 6" key="1">
    <citation type="submission" date="2020-08" db="EMBL/GenBank/DDBJ databases">
        <title>The Agave Microbiome: Exploring the role of microbial communities in plant adaptations to desert environments.</title>
        <authorList>
            <person name="Partida-Martinez L.P."/>
        </authorList>
    </citation>
    <scope>NUCLEOTIDE SEQUENCE [LARGE SCALE GENOMIC DNA]</scope>
    <source>
        <strain evidence="5 6">RAS26</strain>
    </source>
</reference>
<dbReference type="Gene3D" id="3.40.50.300">
    <property type="entry name" value="P-loop containing nucleotide triphosphate hydrolases"/>
    <property type="match status" value="1"/>
</dbReference>
<dbReference type="InterPro" id="IPR013563">
    <property type="entry name" value="Oligopep_ABC_C"/>
</dbReference>
<dbReference type="InterPro" id="IPR017871">
    <property type="entry name" value="ABC_transporter-like_CS"/>
</dbReference>
<name>A0A7W4UFG5_9CELL</name>
<dbReference type="PROSITE" id="PS50893">
    <property type="entry name" value="ABC_TRANSPORTER_2"/>
    <property type="match status" value="1"/>
</dbReference>
<gene>
    <name evidence="5" type="ORF">FHR80_002136</name>
</gene>
<dbReference type="SMART" id="SM00382">
    <property type="entry name" value="AAA"/>
    <property type="match status" value="1"/>
</dbReference>
<accession>A0A7W4UFG5</accession>
<evidence type="ECO:0000256" key="2">
    <source>
        <dbReference type="ARBA" id="ARBA00022741"/>
    </source>
</evidence>
<dbReference type="RefSeq" id="WP_396036783.1">
    <property type="nucleotide sequence ID" value="NZ_JACHVX010000003.1"/>
</dbReference>
<sequence>MSISAPATGSPADTEAMPDAVVSLRGLSVDFPVGGLFSRTVVRALRSVDLDLERGEILALVGESGSGKSTIARCIARLERPTAGQIFVDGVDVLRSEPRRASREFRSKVQMIFQDPFGSLNPAHRVQQFLERAARLHGRAKGADQMRELVAELMATVDLPVDMLDSRAFELSGGQRQRVSIARALAMEPEVILADEPTSMLDVSVRIGVLNLMRRLRDERGISMLFITHDLASARYVADRTTVMFAGELVESGASTALMAGPAHPYTQLLLSAVPDPLRAGSYDPVERARLRAAVLDSESCPFDGDPNQVCSRSEPVRHDVGPAADRHWVRCHLYRPAADVASRALAVDTVEG</sequence>
<dbReference type="GO" id="GO:0015833">
    <property type="term" value="P:peptide transport"/>
    <property type="evidence" value="ECO:0007669"/>
    <property type="project" value="InterPro"/>
</dbReference>
<dbReference type="InterPro" id="IPR027417">
    <property type="entry name" value="P-loop_NTPase"/>
</dbReference>
<dbReference type="PROSITE" id="PS00211">
    <property type="entry name" value="ABC_TRANSPORTER_1"/>
    <property type="match status" value="1"/>
</dbReference>
<reference evidence="5 6" key="2">
    <citation type="submission" date="2020-08" db="EMBL/GenBank/DDBJ databases">
        <authorList>
            <person name="Partida-Martinez L."/>
            <person name="Huntemann M."/>
            <person name="Clum A."/>
            <person name="Wang J."/>
            <person name="Palaniappan K."/>
            <person name="Ritter S."/>
            <person name="Chen I.-M."/>
            <person name="Stamatis D."/>
            <person name="Reddy T."/>
            <person name="O'Malley R."/>
            <person name="Daum C."/>
            <person name="Shapiro N."/>
            <person name="Ivanova N."/>
            <person name="Kyrpides N."/>
            <person name="Woyke T."/>
        </authorList>
    </citation>
    <scope>NUCLEOTIDE SEQUENCE [LARGE SCALE GENOMIC DNA]</scope>
    <source>
        <strain evidence="5 6">RAS26</strain>
    </source>
</reference>
<dbReference type="GO" id="GO:0055085">
    <property type="term" value="P:transmembrane transport"/>
    <property type="evidence" value="ECO:0007669"/>
    <property type="project" value="UniProtKB-ARBA"/>
</dbReference>
<dbReference type="GO" id="GO:0005524">
    <property type="term" value="F:ATP binding"/>
    <property type="evidence" value="ECO:0007669"/>
    <property type="project" value="UniProtKB-KW"/>
</dbReference>
<keyword evidence="2" id="KW-0547">Nucleotide-binding</keyword>
<dbReference type="InterPro" id="IPR050319">
    <property type="entry name" value="ABC_transp_ATP-bind"/>
</dbReference>